<evidence type="ECO:0000259" key="2">
    <source>
        <dbReference type="Pfam" id="PF20091"/>
    </source>
</evidence>
<feature type="domain" description="Alpha/beta hydrolase" evidence="2">
    <location>
        <begin position="1"/>
        <end position="26"/>
    </location>
</feature>
<proteinExistence type="predicted"/>
<organism evidence="3 4">
    <name type="scientific">Actinomadura nitritigenes</name>
    <dbReference type="NCBI Taxonomy" id="134602"/>
    <lineage>
        <taxon>Bacteria</taxon>
        <taxon>Bacillati</taxon>
        <taxon>Actinomycetota</taxon>
        <taxon>Actinomycetes</taxon>
        <taxon>Streptosporangiales</taxon>
        <taxon>Thermomonosporaceae</taxon>
        <taxon>Actinomadura</taxon>
    </lineage>
</organism>
<name>A0ABS3QZ21_9ACTN</name>
<sequence length="112" mass="11553">MVYRPADPTAFGGTVVVEWLNAARAARRRWTAPSGSRGRGASGSAPTATPRSSRCRARRTWRGCCGRRGRGSRTASGSGYLPAFGAAAERAVAAGFLLAADLDEIVAVAAAS</sequence>
<evidence type="ECO:0000256" key="1">
    <source>
        <dbReference type="SAM" id="MobiDB-lite"/>
    </source>
</evidence>
<reference evidence="3 4" key="1">
    <citation type="submission" date="2021-03" db="EMBL/GenBank/DDBJ databases">
        <authorList>
            <person name="Kanchanasin P."/>
            <person name="Saeng-In P."/>
            <person name="Phongsopitanun W."/>
            <person name="Yuki M."/>
            <person name="Kudo T."/>
            <person name="Ohkuma M."/>
            <person name="Tanasupawat S."/>
        </authorList>
    </citation>
    <scope>NUCLEOTIDE SEQUENCE [LARGE SCALE GENOMIC DNA]</scope>
    <source>
        <strain evidence="3 4">L46</strain>
    </source>
</reference>
<dbReference type="EMBL" id="JAGEOK010000010">
    <property type="protein sequence ID" value="MBO2439243.1"/>
    <property type="molecule type" value="Genomic_DNA"/>
</dbReference>
<dbReference type="Pfam" id="PF20091">
    <property type="entry name" value="Abhydrolase_10"/>
    <property type="match status" value="1"/>
</dbReference>
<gene>
    <name evidence="3" type="ORF">J4557_17105</name>
</gene>
<keyword evidence="4" id="KW-1185">Reference proteome</keyword>
<accession>A0ABS3QZ21</accession>
<protein>
    <recommendedName>
        <fullName evidence="2">Alpha/beta hydrolase domain-containing protein</fullName>
    </recommendedName>
</protein>
<comment type="caution">
    <text evidence="3">The sequence shown here is derived from an EMBL/GenBank/DDBJ whole genome shotgun (WGS) entry which is preliminary data.</text>
</comment>
<dbReference type="Proteomes" id="UP000666915">
    <property type="component" value="Unassembled WGS sequence"/>
</dbReference>
<dbReference type="InterPro" id="IPR045394">
    <property type="entry name" value="Abhydrolase_dom"/>
</dbReference>
<feature type="region of interest" description="Disordered" evidence="1">
    <location>
        <begin position="29"/>
        <end position="56"/>
    </location>
</feature>
<evidence type="ECO:0000313" key="4">
    <source>
        <dbReference type="Proteomes" id="UP000666915"/>
    </source>
</evidence>
<feature type="compositionally biased region" description="Low complexity" evidence="1">
    <location>
        <begin position="42"/>
        <end position="52"/>
    </location>
</feature>
<evidence type="ECO:0000313" key="3">
    <source>
        <dbReference type="EMBL" id="MBO2439243.1"/>
    </source>
</evidence>